<evidence type="ECO:0000313" key="4">
    <source>
        <dbReference type="Proteomes" id="UP000237631"/>
    </source>
</evidence>
<keyword evidence="4" id="KW-1185">Reference proteome</keyword>
<evidence type="ECO:0000313" key="3">
    <source>
        <dbReference type="EMBL" id="PPJ52722.1"/>
    </source>
</evidence>
<proteinExistence type="predicted"/>
<dbReference type="OrthoDB" id="73875at2759"/>
<feature type="chain" id="PRO_5015417042" description="Ecp2 effector protein-like domain-containing protein" evidence="1">
    <location>
        <begin position="22"/>
        <end position="163"/>
    </location>
</feature>
<dbReference type="AlphaFoldDB" id="A0A2S6BZ18"/>
<feature type="signal peptide" evidence="1">
    <location>
        <begin position="1"/>
        <end position="21"/>
    </location>
</feature>
<gene>
    <name evidence="3" type="ORF">CBER1_10788</name>
</gene>
<dbReference type="Pfam" id="PF14856">
    <property type="entry name" value="Hce2"/>
    <property type="match status" value="1"/>
</dbReference>
<accession>A0A2S6BZ18</accession>
<comment type="caution">
    <text evidence="3">The sequence shown here is derived from an EMBL/GenBank/DDBJ whole genome shotgun (WGS) entry which is preliminary data.</text>
</comment>
<organism evidence="3 4">
    <name type="scientific">Cercospora berteroae</name>
    <dbReference type="NCBI Taxonomy" id="357750"/>
    <lineage>
        <taxon>Eukaryota</taxon>
        <taxon>Fungi</taxon>
        <taxon>Dikarya</taxon>
        <taxon>Ascomycota</taxon>
        <taxon>Pezizomycotina</taxon>
        <taxon>Dothideomycetes</taxon>
        <taxon>Dothideomycetidae</taxon>
        <taxon>Mycosphaerellales</taxon>
        <taxon>Mycosphaerellaceae</taxon>
        <taxon>Cercospora</taxon>
    </lineage>
</organism>
<feature type="domain" description="Ecp2 effector protein-like" evidence="2">
    <location>
        <begin position="34"/>
        <end position="139"/>
    </location>
</feature>
<keyword evidence="1" id="KW-0732">Signal</keyword>
<dbReference type="InterPro" id="IPR029226">
    <property type="entry name" value="Ecp2-like"/>
</dbReference>
<protein>
    <recommendedName>
        <fullName evidence="2">Ecp2 effector protein-like domain-containing protein</fullName>
    </recommendedName>
</protein>
<evidence type="ECO:0000259" key="2">
    <source>
        <dbReference type="Pfam" id="PF14856"/>
    </source>
</evidence>
<sequence length="163" mass="16736">MLFNVATAAVAFFAASASAVALPQNDGNSAGSNMCDASTFNNGADLDIPQANAKDCTDLVKGLDTSQTWSVSKSWARLSTQGTCAFSVRVIAGSKDGLVGGADLADLVNDSVNKFQQSGQVSCKGQFGQVVSAEGEVKCNTPSSGSQVRVEWVIAASSYNPSN</sequence>
<dbReference type="Proteomes" id="UP000237631">
    <property type="component" value="Unassembled WGS sequence"/>
</dbReference>
<reference evidence="4" key="1">
    <citation type="journal article" date="2017" name="bioRxiv">
        <title>Conservation of a gene cluster reveals novel cercosporin biosynthetic mechanisms and extends production to the genus Colletotrichum.</title>
        <authorList>
            <person name="de Jonge R."/>
            <person name="Ebert M.K."/>
            <person name="Huitt-Roehl C.R."/>
            <person name="Pal P."/>
            <person name="Suttle J.C."/>
            <person name="Spanner R.E."/>
            <person name="Neubauer J.D."/>
            <person name="Jurick W.M.II."/>
            <person name="Stott K.A."/>
            <person name="Secor G.A."/>
            <person name="Thomma B.P.H.J."/>
            <person name="Van de Peer Y."/>
            <person name="Townsend C.A."/>
            <person name="Bolton M.D."/>
        </authorList>
    </citation>
    <scope>NUCLEOTIDE SEQUENCE [LARGE SCALE GENOMIC DNA]</scope>
    <source>
        <strain evidence="4">CBS538.71</strain>
    </source>
</reference>
<dbReference type="EMBL" id="PNEN01001670">
    <property type="protein sequence ID" value="PPJ52722.1"/>
    <property type="molecule type" value="Genomic_DNA"/>
</dbReference>
<evidence type="ECO:0000256" key="1">
    <source>
        <dbReference type="SAM" id="SignalP"/>
    </source>
</evidence>
<name>A0A2S6BZ18_9PEZI</name>